<feature type="transmembrane region" description="Helical" evidence="1">
    <location>
        <begin position="70"/>
        <end position="97"/>
    </location>
</feature>
<feature type="transmembrane region" description="Helical" evidence="1">
    <location>
        <begin position="167"/>
        <end position="189"/>
    </location>
</feature>
<proteinExistence type="predicted"/>
<dbReference type="Pfam" id="PF05661">
    <property type="entry name" value="DUF808"/>
    <property type="match status" value="1"/>
</dbReference>
<dbReference type="EMBL" id="UOFI01000067">
    <property type="protein sequence ID" value="VAW65398.1"/>
    <property type="molecule type" value="Genomic_DNA"/>
</dbReference>
<dbReference type="PANTHER" id="PTHR30503">
    <property type="entry name" value="INNER MEMBRANE PROTEIN YEDI"/>
    <property type="match status" value="1"/>
</dbReference>
<sequence>MAGGFFVVLDDIAAMFDDAAVMSKVAARKTAALLGDDLAVNAEKATGFHASRELPVIWAITKGSLLNKLIILPVAFLLSAFMPWLIVPVLLIGGAYLSFEGVEKIYEWFTGHHPQKTQVTQALTAEEMPQQESLKIKAAVRTDFILSIEIVFIALDTVLQQTLPVQVLVVGFIALLATVGVYGVVALMVRMDDVGLHLIERAEELRGFSARLFRVGGDALIASLPKLIRLLSVLGTIAMLLVGGGMYVHNIAFVHHLLSGFPFILAQLFMGLCVGFCVFVIVSLIQRLLPADGVM</sequence>
<dbReference type="PANTHER" id="PTHR30503:SF3">
    <property type="entry name" value="INNER MEMBRANE PROTEIN YEDI"/>
    <property type="match status" value="1"/>
</dbReference>
<evidence type="ECO:0000256" key="1">
    <source>
        <dbReference type="SAM" id="Phobius"/>
    </source>
</evidence>
<gene>
    <name evidence="2" type="ORF">MNBD_GAMMA09-2960</name>
</gene>
<feature type="transmembrane region" description="Helical" evidence="1">
    <location>
        <begin position="227"/>
        <end position="248"/>
    </location>
</feature>
<keyword evidence="1" id="KW-0472">Membrane</keyword>
<organism evidence="2">
    <name type="scientific">hydrothermal vent metagenome</name>
    <dbReference type="NCBI Taxonomy" id="652676"/>
    <lineage>
        <taxon>unclassified sequences</taxon>
        <taxon>metagenomes</taxon>
        <taxon>ecological metagenomes</taxon>
    </lineage>
</organism>
<dbReference type="AlphaFoldDB" id="A0A3B0XAX8"/>
<protein>
    <submittedName>
        <fullName evidence="2">Putative membrane protein</fullName>
    </submittedName>
</protein>
<dbReference type="GO" id="GO:0005886">
    <property type="term" value="C:plasma membrane"/>
    <property type="evidence" value="ECO:0007669"/>
    <property type="project" value="TreeGrafter"/>
</dbReference>
<evidence type="ECO:0000313" key="2">
    <source>
        <dbReference type="EMBL" id="VAW65398.1"/>
    </source>
</evidence>
<keyword evidence="1" id="KW-1133">Transmembrane helix</keyword>
<name>A0A3B0XAX8_9ZZZZ</name>
<accession>A0A3B0XAX8</accession>
<reference evidence="2" key="1">
    <citation type="submission" date="2018-06" db="EMBL/GenBank/DDBJ databases">
        <authorList>
            <person name="Zhirakovskaya E."/>
        </authorList>
    </citation>
    <scope>NUCLEOTIDE SEQUENCE</scope>
</reference>
<dbReference type="PIRSF" id="PIRSF016660">
    <property type="entry name" value="YedI"/>
    <property type="match status" value="1"/>
</dbReference>
<feature type="transmembrane region" description="Helical" evidence="1">
    <location>
        <begin position="260"/>
        <end position="285"/>
    </location>
</feature>
<keyword evidence="1" id="KW-0812">Transmembrane</keyword>
<dbReference type="InterPro" id="IPR008526">
    <property type="entry name" value="YedI"/>
</dbReference>